<keyword evidence="7" id="KW-0249">Electron transport</keyword>
<evidence type="ECO:0000256" key="7">
    <source>
        <dbReference type="ARBA" id="ARBA00022982"/>
    </source>
</evidence>
<evidence type="ECO:0000256" key="8">
    <source>
        <dbReference type="ARBA" id="ARBA00023128"/>
    </source>
</evidence>
<evidence type="ECO:0000256" key="2">
    <source>
        <dbReference type="ARBA" id="ARBA00008554"/>
    </source>
</evidence>
<dbReference type="Ensembl" id="ENSVURT00010019173.1">
    <property type="protein sequence ID" value="ENSVURP00010016874.1"/>
    <property type="gene ID" value="ENSVURG00010012917.1"/>
</dbReference>
<comment type="subcellular location">
    <subcellularLocation>
        <location evidence="1">Mitochondrion inner membrane</location>
        <topology evidence="1">Peripheral membrane protein</topology>
        <orientation evidence="1">Matrix side</orientation>
    </subcellularLocation>
</comment>
<dbReference type="InterPro" id="IPR036544">
    <property type="entry name" value="QCR7_sf"/>
</dbReference>
<organism evidence="13 14">
    <name type="scientific">Vombatus ursinus</name>
    <name type="common">Common wombat</name>
    <dbReference type="NCBI Taxonomy" id="29139"/>
    <lineage>
        <taxon>Eukaryota</taxon>
        <taxon>Metazoa</taxon>
        <taxon>Chordata</taxon>
        <taxon>Craniata</taxon>
        <taxon>Vertebrata</taxon>
        <taxon>Euteleostomi</taxon>
        <taxon>Mammalia</taxon>
        <taxon>Metatheria</taxon>
        <taxon>Diprotodontia</taxon>
        <taxon>Vombatidae</taxon>
        <taxon>Vombatus</taxon>
    </lineage>
</organism>
<protein>
    <recommendedName>
        <fullName evidence="3">Cytochrome b-c1 complex subunit 7</fullName>
    </recommendedName>
    <alternativeName>
        <fullName evidence="10">Complex III subunit VII</fullName>
    </alternativeName>
    <alternativeName>
        <fullName evidence="11">Ubiquinol-cytochrome c reductase complex 14 kDa protein</fullName>
    </alternativeName>
</protein>
<dbReference type="Proteomes" id="UP000314987">
    <property type="component" value="Unassembled WGS sequence"/>
</dbReference>
<evidence type="ECO:0000256" key="3">
    <source>
        <dbReference type="ARBA" id="ARBA00016323"/>
    </source>
</evidence>
<comment type="similarity">
    <text evidence="2">Belongs to the UQCRB/QCR7 family.</text>
</comment>
<evidence type="ECO:0000313" key="13">
    <source>
        <dbReference type="Ensembl" id="ENSVURP00010016874.1"/>
    </source>
</evidence>
<proteinExistence type="inferred from homology"/>
<keyword evidence="8" id="KW-0496">Mitochondrion</keyword>
<evidence type="ECO:0000256" key="6">
    <source>
        <dbReference type="ARBA" id="ARBA00022792"/>
    </source>
</evidence>
<dbReference type="Pfam" id="PF02271">
    <property type="entry name" value="UCR_14kD"/>
    <property type="match status" value="1"/>
</dbReference>
<evidence type="ECO:0000256" key="10">
    <source>
        <dbReference type="ARBA" id="ARBA00031021"/>
    </source>
</evidence>
<evidence type="ECO:0000256" key="9">
    <source>
        <dbReference type="ARBA" id="ARBA00023136"/>
    </source>
</evidence>
<reference evidence="13" key="3">
    <citation type="submission" date="2025-09" db="UniProtKB">
        <authorList>
            <consortium name="Ensembl"/>
        </authorList>
    </citation>
    <scope>IDENTIFICATION</scope>
</reference>
<name>A0A4X2KX74_VOMUR</name>
<keyword evidence="9" id="KW-0472">Membrane</keyword>
<dbReference type="STRING" id="29139.ENSVURP00010016874"/>
<dbReference type="Gene3D" id="1.10.1090.10">
    <property type="entry name" value="Cytochrome b-c1 complex subunit 7"/>
    <property type="match status" value="1"/>
</dbReference>
<evidence type="ECO:0000256" key="4">
    <source>
        <dbReference type="ARBA" id="ARBA00022448"/>
    </source>
</evidence>
<accession>A0A4X2KX74</accession>
<dbReference type="InterPro" id="IPR003197">
    <property type="entry name" value="QCR7"/>
</dbReference>
<reference evidence="14" key="1">
    <citation type="submission" date="2018-12" db="EMBL/GenBank/DDBJ databases">
        <authorList>
            <person name="Yazar S."/>
        </authorList>
    </citation>
    <scope>NUCLEOTIDE SEQUENCE [LARGE SCALE GENOMIC DNA]</scope>
</reference>
<evidence type="ECO:0000256" key="11">
    <source>
        <dbReference type="ARBA" id="ARBA00032927"/>
    </source>
</evidence>
<comment type="subunit">
    <text evidence="12">Component of the ubiquinol-cytochrome c oxidoreductase (cytochrome b-c1 complex, complex III, CIII), a multisubunit enzyme composed of 3 respiratory subunits cytochrome b, cytochrome c1 and Rieske protein, 2 core protein subunits, and additional low-molecular weight protein subunits. The complex exists as an obligatory dimer and forms supercomplexes (SCs) in the inner mitochondrial membrane with cytochrome c oxidase (complex IV, CIV).</text>
</comment>
<evidence type="ECO:0000256" key="12">
    <source>
        <dbReference type="ARBA" id="ARBA00038521"/>
    </source>
</evidence>
<keyword evidence="4" id="KW-0813">Transport</keyword>
<keyword evidence="5" id="KW-0679">Respiratory chain</keyword>
<dbReference type="AlphaFoldDB" id="A0A4X2KX74"/>
<dbReference type="PANTHER" id="PTHR12022">
    <property type="entry name" value="UBIQUINOL-CYTOCHROME C REDUCTASE COMPLEX 14 KD PROTEIN"/>
    <property type="match status" value="1"/>
</dbReference>
<dbReference type="SUPFAM" id="SSF81524">
    <property type="entry name" value="14 kDa protein of cytochrome bc1 complex (Ubiquinol-cytochrome c reductase)"/>
    <property type="match status" value="1"/>
</dbReference>
<evidence type="ECO:0000256" key="5">
    <source>
        <dbReference type="ARBA" id="ARBA00022660"/>
    </source>
</evidence>
<dbReference type="GO" id="GO:0045275">
    <property type="term" value="C:respiratory chain complex III"/>
    <property type="evidence" value="ECO:0007669"/>
    <property type="project" value="InterPro"/>
</dbReference>
<keyword evidence="14" id="KW-1185">Reference proteome</keyword>
<dbReference type="PANTHER" id="PTHR12022:SF0">
    <property type="entry name" value="CYTOCHROME B-C1 COMPLEX SUBUNIT 7"/>
    <property type="match status" value="1"/>
</dbReference>
<dbReference type="GO" id="GO:0005743">
    <property type="term" value="C:mitochondrial inner membrane"/>
    <property type="evidence" value="ECO:0007669"/>
    <property type="project" value="UniProtKB-SubCell"/>
</dbReference>
<evidence type="ECO:0000313" key="14">
    <source>
        <dbReference type="Proteomes" id="UP000314987"/>
    </source>
</evidence>
<dbReference type="GO" id="GO:0006122">
    <property type="term" value="P:mitochondrial electron transport, ubiquinol to cytochrome c"/>
    <property type="evidence" value="ECO:0007669"/>
    <property type="project" value="InterPro"/>
</dbReference>
<dbReference type="GeneTree" id="ENSGT01010000222946"/>
<reference evidence="13" key="2">
    <citation type="submission" date="2025-08" db="UniProtKB">
        <authorList>
            <consortium name="Ensembl"/>
        </authorList>
    </citation>
    <scope>IDENTIFICATION</scope>
</reference>
<evidence type="ECO:0000256" key="1">
    <source>
        <dbReference type="ARBA" id="ARBA00004443"/>
    </source>
</evidence>
<keyword evidence="6" id="KW-0999">Mitochondrion inner membrane</keyword>
<sequence>ICEDEDAKETIRRSPENLCHDQMFHIKRALDLTMRQEILPKNQWTKYKGGKFYLQPYLKEVIYKRKKREKMD</sequence>